<evidence type="ECO:0000256" key="1">
    <source>
        <dbReference type="SAM" id="SignalP"/>
    </source>
</evidence>
<evidence type="ECO:0000313" key="2">
    <source>
        <dbReference type="EMBL" id="KAK7241589.1"/>
    </source>
</evidence>
<accession>A0ABR1FZB1</accession>
<dbReference type="Proteomes" id="UP001363151">
    <property type="component" value="Unassembled WGS sequence"/>
</dbReference>
<sequence length="474" mass="51940">MRPAASRAAPWLWLAAAARVASPFSTRAMYAELDRSLERYAAVESADAAFAYLKDLIERPEHSYHNTLFVLDGVVYCDRRFLATDKNNKHVAMVGSLAALGVDPPNVVYRFIYGAEGYNKGDALARHPVLVIAKYDGYGDAGVLAPNPYFLDLRAWDEERRRILAKAHARPYGGRDGRVFWRGEIASHDSDVETRADHGTAAERAAFFCAEEGGNYARLQAASLTLAAPAKVDVRCVSRHSCRPRDAARHPCAAYPYDGDMARAANRPKDLVDRGGFVDLPEYTRYQKVLNLPGKTTGSYSRNLNHLWALGAVVLLWEANYVEWYYPLLAHGETHLAVNKSSLLAALDAIDALPDANRTALRVRAKEIDDRVVSGKGIAAYFGALFDRLRARFSLGAVLDDPCARARLFRAANCSALDLVAVAPAAESFFKSWPGGPGHMRRLDAARVPAAPTDCNAIYKRARDACAAAGRGDP</sequence>
<reference evidence="2 3" key="1">
    <citation type="submission" date="2024-03" db="EMBL/GenBank/DDBJ databases">
        <title>Aureococcus anophagefferens CCMP1851 and Kratosvirus quantuckense: Draft genome of a second virus-susceptible host strain in the model system.</title>
        <authorList>
            <person name="Chase E."/>
            <person name="Truchon A.R."/>
            <person name="Schepens W."/>
            <person name="Wilhelm S.W."/>
        </authorList>
    </citation>
    <scope>NUCLEOTIDE SEQUENCE [LARGE SCALE GENOMIC DNA]</scope>
    <source>
        <strain evidence="2 3">CCMP1851</strain>
    </source>
</reference>
<name>A0ABR1FZB1_AURAN</name>
<keyword evidence="3" id="KW-1185">Reference proteome</keyword>
<gene>
    <name evidence="2" type="ORF">SO694_00171015</name>
</gene>
<protein>
    <recommendedName>
        <fullName evidence="4">Glycosyl transferase CAP10 domain-containing protein</fullName>
    </recommendedName>
</protein>
<proteinExistence type="predicted"/>
<feature type="chain" id="PRO_5046778231" description="Glycosyl transferase CAP10 domain-containing protein" evidence="1">
    <location>
        <begin position="24"/>
        <end position="474"/>
    </location>
</feature>
<evidence type="ECO:0008006" key="4">
    <source>
        <dbReference type="Google" id="ProtNLM"/>
    </source>
</evidence>
<dbReference type="EMBL" id="JBBJCI010000177">
    <property type="protein sequence ID" value="KAK7241589.1"/>
    <property type="molecule type" value="Genomic_DNA"/>
</dbReference>
<organism evidence="2 3">
    <name type="scientific">Aureococcus anophagefferens</name>
    <name type="common">Harmful bloom alga</name>
    <dbReference type="NCBI Taxonomy" id="44056"/>
    <lineage>
        <taxon>Eukaryota</taxon>
        <taxon>Sar</taxon>
        <taxon>Stramenopiles</taxon>
        <taxon>Ochrophyta</taxon>
        <taxon>Pelagophyceae</taxon>
        <taxon>Pelagomonadales</taxon>
        <taxon>Pelagomonadaceae</taxon>
        <taxon>Aureococcus</taxon>
    </lineage>
</organism>
<evidence type="ECO:0000313" key="3">
    <source>
        <dbReference type="Proteomes" id="UP001363151"/>
    </source>
</evidence>
<feature type="signal peptide" evidence="1">
    <location>
        <begin position="1"/>
        <end position="23"/>
    </location>
</feature>
<keyword evidence="1" id="KW-0732">Signal</keyword>
<comment type="caution">
    <text evidence="2">The sequence shown here is derived from an EMBL/GenBank/DDBJ whole genome shotgun (WGS) entry which is preliminary data.</text>
</comment>